<name>M2QN41_CERS8</name>
<accession>M2QN41</accession>
<dbReference type="EMBL" id="KB445805">
    <property type="protein sequence ID" value="EMD33600.1"/>
    <property type="molecule type" value="Genomic_DNA"/>
</dbReference>
<dbReference type="HOGENOM" id="CLU_033245_0_0_1"/>
<evidence type="ECO:0000256" key="1">
    <source>
        <dbReference type="SAM" id="Coils"/>
    </source>
</evidence>
<evidence type="ECO:0000313" key="3">
    <source>
        <dbReference type="Proteomes" id="UP000016930"/>
    </source>
</evidence>
<evidence type="ECO:0000313" key="2">
    <source>
        <dbReference type="EMBL" id="EMD33600.1"/>
    </source>
</evidence>
<proteinExistence type="predicted"/>
<dbReference type="OrthoDB" id="3883941at2759"/>
<dbReference type="AlphaFoldDB" id="M2QN41"/>
<dbReference type="STRING" id="914234.M2QN41"/>
<feature type="coiled-coil region" evidence="1">
    <location>
        <begin position="359"/>
        <end position="389"/>
    </location>
</feature>
<keyword evidence="1" id="KW-0175">Coiled coil</keyword>
<reference evidence="2 3" key="1">
    <citation type="journal article" date="2012" name="Proc. Natl. Acad. Sci. U.S.A.">
        <title>Comparative genomics of Ceriporiopsis subvermispora and Phanerochaete chrysosporium provide insight into selective ligninolysis.</title>
        <authorList>
            <person name="Fernandez-Fueyo E."/>
            <person name="Ruiz-Duenas F.J."/>
            <person name="Ferreira P."/>
            <person name="Floudas D."/>
            <person name="Hibbett D.S."/>
            <person name="Canessa P."/>
            <person name="Larrondo L.F."/>
            <person name="James T.Y."/>
            <person name="Seelenfreund D."/>
            <person name="Lobos S."/>
            <person name="Polanco R."/>
            <person name="Tello M."/>
            <person name="Honda Y."/>
            <person name="Watanabe T."/>
            <person name="Watanabe T."/>
            <person name="Ryu J.S."/>
            <person name="Kubicek C.P."/>
            <person name="Schmoll M."/>
            <person name="Gaskell J."/>
            <person name="Hammel K.E."/>
            <person name="St John F.J."/>
            <person name="Vanden Wymelenberg A."/>
            <person name="Sabat G."/>
            <person name="Splinter BonDurant S."/>
            <person name="Syed K."/>
            <person name="Yadav J.S."/>
            <person name="Doddapaneni H."/>
            <person name="Subramanian V."/>
            <person name="Lavin J.L."/>
            <person name="Oguiza J.A."/>
            <person name="Perez G."/>
            <person name="Pisabarro A.G."/>
            <person name="Ramirez L."/>
            <person name="Santoyo F."/>
            <person name="Master E."/>
            <person name="Coutinho P.M."/>
            <person name="Henrissat B."/>
            <person name="Lombard V."/>
            <person name="Magnuson J.K."/>
            <person name="Kuees U."/>
            <person name="Hori C."/>
            <person name="Igarashi K."/>
            <person name="Samejima M."/>
            <person name="Held B.W."/>
            <person name="Barry K.W."/>
            <person name="LaButti K.M."/>
            <person name="Lapidus A."/>
            <person name="Lindquist E.A."/>
            <person name="Lucas S.M."/>
            <person name="Riley R."/>
            <person name="Salamov A.A."/>
            <person name="Hoffmeister D."/>
            <person name="Schwenk D."/>
            <person name="Hadar Y."/>
            <person name="Yarden O."/>
            <person name="de Vries R.P."/>
            <person name="Wiebenga A."/>
            <person name="Stenlid J."/>
            <person name="Eastwood D."/>
            <person name="Grigoriev I.V."/>
            <person name="Berka R.M."/>
            <person name="Blanchette R.A."/>
            <person name="Kersten P."/>
            <person name="Martinez A.T."/>
            <person name="Vicuna R."/>
            <person name="Cullen D."/>
        </authorList>
    </citation>
    <scope>NUCLEOTIDE SEQUENCE [LARGE SCALE GENOMIC DNA]</scope>
    <source>
        <strain evidence="2 3">B</strain>
    </source>
</reference>
<organism evidence="2 3">
    <name type="scientific">Ceriporiopsis subvermispora (strain B)</name>
    <name type="common">White-rot fungus</name>
    <name type="synonym">Gelatoporia subvermispora</name>
    <dbReference type="NCBI Taxonomy" id="914234"/>
    <lineage>
        <taxon>Eukaryota</taxon>
        <taxon>Fungi</taxon>
        <taxon>Dikarya</taxon>
        <taxon>Basidiomycota</taxon>
        <taxon>Agaricomycotina</taxon>
        <taxon>Agaricomycetes</taxon>
        <taxon>Polyporales</taxon>
        <taxon>Gelatoporiaceae</taxon>
        <taxon>Gelatoporia</taxon>
    </lineage>
</organism>
<protein>
    <submittedName>
        <fullName evidence="2">Uncharacterized protein</fullName>
    </submittedName>
</protein>
<keyword evidence="3" id="KW-1185">Reference proteome</keyword>
<dbReference type="Proteomes" id="UP000016930">
    <property type="component" value="Unassembled WGS sequence"/>
</dbReference>
<sequence length="391" mass="42935">MVAGLAGGATVALAGYAYYHFSGTKKAVDAGKSAHASLQETKRTIQEKAPKSANEVLDFLRGVTKTYVGMIPGASKYVDSTFGTLDQLRETHGEDVERILNEAYDEIRKVLSEGEGVTVETGMKIMGVFSRRIGELDEIARRAGQDVLQSLGEKHPEIADKLGGAYGQLRKFAEQGGPEGKRILDETTQQIKEIFNKGFSEDSIAQARELLQSKSSQLRDLADSSSREAWDKAMKQAAPYLDKAPELKQFLTENASKLMQTGLARGEVAQELWSRVREAAEAVAKGDKKKLEELKGFVQDKAREAGEDGPDAVGKGWQSLKQWLKTVPGGEEALKKMPDVDALVKISQERGEDARDLLRETYEDVAKVLQDKAQKAKSLNSEVKEEAKKQT</sequence>
<gene>
    <name evidence="2" type="ORF">CERSUDRAFT_98163</name>
</gene>